<protein>
    <recommendedName>
        <fullName evidence="5">Ribosome maturation factor RimM</fullName>
    </recommendedName>
</protein>
<evidence type="ECO:0000256" key="2">
    <source>
        <dbReference type="ARBA" id="ARBA00022517"/>
    </source>
</evidence>
<evidence type="ECO:0000256" key="5">
    <source>
        <dbReference type="HAMAP-Rule" id="MF_00014"/>
    </source>
</evidence>
<name>A0A1T5LST4_9MICO</name>
<accession>A0A1T5LST4</accession>
<proteinExistence type="inferred from homology"/>
<dbReference type="Gene3D" id="2.40.30.60">
    <property type="entry name" value="RimM"/>
    <property type="match status" value="1"/>
</dbReference>
<comment type="function">
    <text evidence="5">An accessory protein needed during the final step in the assembly of 30S ribosomal subunit, possibly for assembly of the head region. Essential for efficient processing of 16S rRNA. May be needed both before and after RbfA during the maturation of 16S rRNA. It has affinity for free ribosomal 30S subunits but not for 70S ribosomes.</text>
</comment>
<comment type="subunit">
    <text evidence="5">Binds ribosomal protein uS19.</text>
</comment>
<dbReference type="InterPro" id="IPR036976">
    <property type="entry name" value="RimM_N_sf"/>
</dbReference>
<feature type="region of interest" description="Disordered" evidence="6">
    <location>
        <begin position="168"/>
        <end position="191"/>
    </location>
</feature>
<organism evidence="9 10">
    <name type="scientific">Krasilnikoviella flava</name>
    <dbReference type="NCBI Taxonomy" id="526729"/>
    <lineage>
        <taxon>Bacteria</taxon>
        <taxon>Bacillati</taxon>
        <taxon>Actinomycetota</taxon>
        <taxon>Actinomycetes</taxon>
        <taxon>Micrococcales</taxon>
        <taxon>Promicromonosporaceae</taxon>
        <taxon>Krasilnikoviella</taxon>
    </lineage>
</organism>
<feature type="compositionally biased region" description="Basic and acidic residues" evidence="6">
    <location>
        <begin position="168"/>
        <end position="181"/>
    </location>
</feature>
<dbReference type="Pfam" id="PF24986">
    <property type="entry name" value="PRC_RimM"/>
    <property type="match status" value="1"/>
</dbReference>
<evidence type="ECO:0000313" key="9">
    <source>
        <dbReference type="EMBL" id="SKC78669.1"/>
    </source>
</evidence>
<evidence type="ECO:0000259" key="8">
    <source>
        <dbReference type="Pfam" id="PF24986"/>
    </source>
</evidence>
<comment type="similarity">
    <text evidence="5">Belongs to the RimM family.</text>
</comment>
<dbReference type="NCBIfam" id="TIGR02273">
    <property type="entry name" value="16S_RimM"/>
    <property type="match status" value="1"/>
</dbReference>
<evidence type="ECO:0000256" key="6">
    <source>
        <dbReference type="SAM" id="MobiDB-lite"/>
    </source>
</evidence>
<comment type="domain">
    <text evidence="5">The PRC barrel domain binds ribosomal protein uS19.</text>
</comment>
<keyword evidence="2 5" id="KW-0690">Ribosome biogenesis</keyword>
<comment type="subcellular location">
    <subcellularLocation>
        <location evidence="5">Cytoplasm</location>
    </subcellularLocation>
</comment>
<evidence type="ECO:0000256" key="1">
    <source>
        <dbReference type="ARBA" id="ARBA00022490"/>
    </source>
</evidence>
<dbReference type="HAMAP" id="MF_00014">
    <property type="entry name" value="Ribosome_mat_RimM"/>
    <property type="match status" value="1"/>
</dbReference>
<dbReference type="GO" id="GO:0006364">
    <property type="term" value="P:rRNA processing"/>
    <property type="evidence" value="ECO:0007669"/>
    <property type="project" value="UniProtKB-UniRule"/>
</dbReference>
<dbReference type="InterPro" id="IPR056792">
    <property type="entry name" value="PRC_RimM"/>
</dbReference>
<dbReference type="GO" id="GO:0005840">
    <property type="term" value="C:ribosome"/>
    <property type="evidence" value="ECO:0007669"/>
    <property type="project" value="InterPro"/>
</dbReference>
<dbReference type="Proteomes" id="UP000189777">
    <property type="component" value="Unassembled WGS sequence"/>
</dbReference>
<evidence type="ECO:0000256" key="3">
    <source>
        <dbReference type="ARBA" id="ARBA00022552"/>
    </source>
</evidence>
<keyword evidence="3 5" id="KW-0698">rRNA processing</keyword>
<dbReference type="AlphaFoldDB" id="A0A1T5LST4"/>
<evidence type="ECO:0000256" key="4">
    <source>
        <dbReference type="ARBA" id="ARBA00023186"/>
    </source>
</evidence>
<dbReference type="PANTHER" id="PTHR33692">
    <property type="entry name" value="RIBOSOME MATURATION FACTOR RIMM"/>
    <property type="match status" value="1"/>
</dbReference>
<dbReference type="GO" id="GO:0005737">
    <property type="term" value="C:cytoplasm"/>
    <property type="evidence" value="ECO:0007669"/>
    <property type="project" value="UniProtKB-SubCell"/>
</dbReference>
<dbReference type="Pfam" id="PF01782">
    <property type="entry name" value="RimM"/>
    <property type="match status" value="1"/>
</dbReference>
<dbReference type="InterPro" id="IPR009000">
    <property type="entry name" value="Transl_B-barrel_sf"/>
</dbReference>
<evidence type="ECO:0000313" key="10">
    <source>
        <dbReference type="Proteomes" id="UP000189777"/>
    </source>
</evidence>
<dbReference type="SUPFAM" id="SSF50346">
    <property type="entry name" value="PRC-barrel domain"/>
    <property type="match status" value="1"/>
</dbReference>
<dbReference type="InterPro" id="IPR011961">
    <property type="entry name" value="RimM"/>
</dbReference>
<dbReference type="SUPFAM" id="SSF50447">
    <property type="entry name" value="Translation proteins"/>
    <property type="match status" value="1"/>
</dbReference>
<evidence type="ECO:0000259" key="7">
    <source>
        <dbReference type="Pfam" id="PF01782"/>
    </source>
</evidence>
<dbReference type="STRING" id="526729.SAMN04324258_3836"/>
<sequence>MQLVVARVARAHGLKGEVVLDLRTDNPEDRLGVGFTLETEPASAGPLTVTAARVHQDRWLVSFAEVADRTAAEALRGVELVVEAEASDEEDAWYPHELRGLRAELEDGTVVGEVAGLEHLPAHDALVVREVGGERTLVPFVHAIVPVVDVAGGRVVLTPPGGLLARDADAAVVDRPEHDEATQDEAERDEA</sequence>
<dbReference type="OrthoDB" id="5381335at2"/>
<dbReference type="InterPro" id="IPR011033">
    <property type="entry name" value="PRC_barrel-like_sf"/>
</dbReference>
<keyword evidence="1 5" id="KW-0963">Cytoplasm</keyword>
<dbReference type="EMBL" id="FUZQ01000007">
    <property type="protein sequence ID" value="SKC78669.1"/>
    <property type="molecule type" value="Genomic_DNA"/>
</dbReference>
<dbReference type="GO" id="GO:0043022">
    <property type="term" value="F:ribosome binding"/>
    <property type="evidence" value="ECO:0007669"/>
    <property type="project" value="InterPro"/>
</dbReference>
<dbReference type="RefSeq" id="WP_079576341.1">
    <property type="nucleotide sequence ID" value="NZ_FUZQ01000007.1"/>
</dbReference>
<keyword evidence="4 5" id="KW-0143">Chaperone</keyword>
<dbReference type="InterPro" id="IPR002676">
    <property type="entry name" value="RimM_N"/>
</dbReference>
<feature type="compositionally biased region" description="Acidic residues" evidence="6">
    <location>
        <begin position="182"/>
        <end position="191"/>
    </location>
</feature>
<gene>
    <name evidence="5" type="primary">rimM</name>
    <name evidence="9" type="ORF">SAMN04324258_3836</name>
</gene>
<reference evidence="9 10" key="1">
    <citation type="submission" date="2017-02" db="EMBL/GenBank/DDBJ databases">
        <authorList>
            <person name="Peterson S.W."/>
        </authorList>
    </citation>
    <scope>NUCLEOTIDE SEQUENCE [LARGE SCALE GENOMIC DNA]</scope>
    <source>
        <strain evidence="9 10">DSM 21481</strain>
    </source>
</reference>
<feature type="domain" description="RimM N-terminal" evidence="7">
    <location>
        <begin position="4"/>
        <end position="85"/>
    </location>
</feature>
<dbReference type="PANTHER" id="PTHR33692:SF1">
    <property type="entry name" value="RIBOSOME MATURATION FACTOR RIMM"/>
    <property type="match status" value="1"/>
</dbReference>
<dbReference type="GO" id="GO:0042274">
    <property type="term" value="P:ribosomal small subunit biogenesis"/>
    <property type="evidence" value="ECO:0007669"/>
    <property type="project" value="UniProtKB-UniRule"/>
</dbReference>
<keyword evidence="10" id="KW-1185">Reference proteome</keyword>
<dbReference type="Gene3D" id="2.30.30.240">
    <property type="entry name" value="PRC-barrel domain"/>
    <property type="match status" value="1"/>
</dbReference>
<feature type="domain" description="Ribosome maturation factor RimM PRC barrel" evidence="8">
    <location>
        <begin position="96"/>
        <end position="163"/>
    </location>
</feature>